<name>D8M8G0_BLAHO</name>
<reference evidence="1" key="1">
    <citation type="submission" date="2010-02" db="EMBL/GenBank/DDBJ databases">
        <title>Sequencing and annotation of the Blastocystis hominis genome.</title>
        <authorList>
            <person name="Wincker P."/>
        </authorList>
    </citation>
    <scope>NUCLEOTIDE SEQUENCE</scope>
    <source>
        <strain evidence="1">Singapore isolate B</strain>
    </source>
</reference>
<evidence type="ECO:0000313" key="2">
    <source>
        <dbReference type="Proteomes" id="UP000008312"/>
    </source>
</evidence>
<dbReference type="SUPFAM" id="SSF50978">
    <property type="entry name" value="WD40 repeat-like"/>
    <property type="match status" value="1"/>
</dbReference>
<dbReference type="Proteomes" id="UP000008312">
    <property type="component" value="Unassembled WGS sequence"/>
</dbReference>
<dbReference type="PROSITE" id="PS00678">
    <property type="entry name" value="WD_REPEATS_1"/>
    <property type="match status" value="1"/>
</dbReference>
<dbReference type="PANTHER" id="PTHR44163">
    <property type="entry name" value="U3 SMALL NUCLEOLAR RNA-ASSOCIATED PROTEIN 4 HOMOLOG"/>
    <property type="match status" value="1"/>
</dbReference>
<accession>D8M8G0</accession>
<dbReference type="RefSeq" id="XP_012898397.1">
    <property type="nucleotide sequence ID" value="XM_013042943.1"/>
</dbReference>
<dbReference type="AlphaFoldDB" id="D8M8G0"/>
<sequence>MAYHPELPMLAIGRENGNIELWNTEEKWFCESVISGHENLSIRSLVWTNKIDNEEEPIYRYRLFGTGLQGQIFELNLHQLRVEVQSDSYGGPVWMMQRHPHNDTAVCACEDGSLRLFDLSGERVTYLRSIQMCCACAAPHA</sequence>
<dbReference type="GO" id="GO:0003723">
    <property type="term" value="F:RNA binding"/>
    <property type="evidence" value="ECO:0007669"/>
    <property type="project" value="TreeGrafter"/>
</dbReference>
<dbReference type="InterPro" id="IPR019775">
    <property type="entry name" value="WD40_repeat_CS"/>
</dbReference>
<dbReference type="OrthoDB" id="8883818at2759"/>
<dbReference type="PANTHER" id="PTHR44163:SF1">
    <property type="entry name" value="U3 SMALL NUCLEOLAR RNA-ASSOCIATED PROTEIN 4 HOMOLOG"/>
    <property type="match status" value="1"/>
</dbReference>
<dbReference type="InterPro" id="IPR046351">
    <property type="entry name" value="UTP4"/>
</dbReference>
<dbReference type="Gene3D" id="2.130.10.10">
    <property type="entry name" value="YVTN repeat-like/Quinoprotein amine dehydrogenase"/>
    <property type="match status" value="1"/>
</dbReference>
<proteinExistence type="predicted"/>
<organism evidence="1">
    <name type="scientific">Blastocystis hominis</name>
    <dbReference type="NCBI Taxonomy" id="12968"/>
    <lineage>
        <taxon>Eukaryota</taxon>
        <taxon>Sar</taxon>
        <taxon>Stramenopiles</taxon>
        <taxon>Bigyra</taxon>
        <taxon>Opalozoa</taxon>
        <taxon>Opalinata</taxon>
        <taxon>Blastocystidae</taxon>
        <taxon>Blastocystis</taxon>
    </lineage>
</organism>
<dbReference type="InParanoid" id="D8M8G0"/>
<protein>
    <recommendedName>
        <fullName evidence="3">Anaphase-promoting complex subunit 4 WD40 domain-containing protein</fullName>
    </recommendedName>
</protein>
<evidence type="ECO:0000313" key="1">
    <source>
        <dbReference type="EMBL" id="CBK24349.2"/>
    </source>
</evidence>
<gene>
    <name evidence="1" type="ORF">GSBLH_T00006764001</name>
</gene>
<dbReference type="InterPro" id="IPR036322">
    <property type="entry name" value="WD40_repeat_dom_sf"/>
</dbReference>
<dbReference type="GO" id="GO:0032040">
    <property type="term" value="C:small-subunit processome"/>
    <property type="evidence" value="ECO:0007669"/>
    <property type="project" value="TreeGrafter"/>
</dbReference>
<dbReference type="GO" id="GO:0034455">
    <property type="term" value="C:t-UTP complex"/>
    <property type="evidence" value="ECO:0007669"/>
    <property type="project" value="TreeGrafter"/>
</dbReference>
<keyword evidence="2" id="KW-1185">Reference proteome</keyword>
<dbReference type="GO" id="GO:0030686">
    <property type="term" value="C:90S preribosome"/>
    <property type="evidence" value="ECO:0007669"/>
    <property type="project" value="InterPro"/>
</dbReference>
<dbReference type="InterPro" id="IPR015943">
    <property type="entry name" value="WD40/YVTN_repeat-like_dom_sf"/>
</dbReference>
<dbReference type="EMBL" id="FN668683">
    <property type="protein sequence ID" value="CBK24349.2"/>
    <property type="molecule type" value="Genomic_DNA"/>
</dbReference>
<dbReference type="GO" id="GO:0000462">
    <property type="term" value="P:maturation of SSU-rRNA from tricistronic rRNA transcript (SSU-rRNA, 5.8S rRNA, LSU-rRNA)"/>
    <property type="evidence" value="ECO:0007669"/>
    <property type="project" value="InterPro"/>
</dbReference>
<evidence type="ECO:0008006" key="3">
    <source>
        <dbReference type="Google" id="ProtNLM"/>
    </source>
</evidence>
<dbReference type="GeneID" id="24922888"/>